<dbReference type="EMBL" id="OOGT01000049">
    <property type="protein sequence ID" value="SPL70245.1"/>
    <property type="molecule type" value="Genomic_DNA"/>
</dbReference>
<sequence length="196" mass="22365">MLGLCLQSCSNEHQQPSDQLQQKAVPNKYQESYLSPDQMPNEKTQYLKMLTQDMPDNQRLLDELDTTLKAENFILETGSDLHQWVLKDCDSNKIIQLDGEGMRRYSISSTESMPDHPNTYPEFTLLVFEFPDTVTSKSNARILNAALQSGGATCNGKSPNIIAENGREIFYFTTYDVKFTPYIQQYAQFVQKVKVS</sequence>
<dbReference type="Proteomes" id="UP000245974">
    <property type="component" value="Unassembled WGS sequence"/>
</dbReference>
<evidence type="ECO:0000313" key="2">
    <source>
        <dbReference type="Proteomes" id="UP000245974"/>
    </source>
</evidence>
<accession>A0A2U3MXY4</accession>
<protein>
    <submittedName>
        <fullName evidence="1">Uncharacterized protein</fullName>
    </submittedName>
</protein>
<evidence type="ECO:0000313" key="1">
    <source>
        <dbReference type="EMBL" id="SPL70245.1"/>
    </source>
</evidence>
<name>A0A2U3MXY4_9GAMM</name>
<dbReference type="InParanoid" id="A0A2U3MXY4"/>
<proteinExistence type="predicted"/>
<dbReference type="AlphaFoldDB" id="A0A2U3MXY4"/>
<reference evidence="2" key="1">
    <citation type="submission" date="2018-03" db="EMBL/GenBank/DDBJ databases">
        <authorList>
            <person name="Blom J."/>
        </authorList>
    </citation>
    <scope>NUCLEOTIDE SEQUENCE [LARGE SCALE GENOMIC DNA]</scope>
    <source>
        <strain evidence="2">KPC-SM-21</strain>
    </source>
</reference>
<keyword evidence="2" id="KW-1185">Reference proteome</keyword>
<organism evidence="1 2">
    <name type="scientific">Acinetobacter stercoris</name>
    <dbReference type="NCBI Taxonomy" id="2126983"/>
    <lineage>
        <taxon>Bacteria</taxon>
        <taxon>Pseudomonadati</taxon>
        <taxon>Pseudomonadota</taxon>
        <taxon>Gammaproteobacteria</taxon>
        <taxon>Moraxellales</taxon>
        <taxon>Moraxellaceae</taxon>
        <taxon>Acinetobacter</taxon>
    </lineage>
</organism>
<gene>
    <name evidence="1" type="ORF">KPC_1423</name>
</gene>